<keyword evidence="8" id="KW-0800">Toxin</keyword>
<evidence type="ECO:0000256" key="5">
    <source>
        <dbReference type="ARBA" id="ARBA00022801"/>
    </source>
</evidence>
<dbReference type="Pfam" id="PF01850">
    <property type="entry name" value="PIN"/>
    <property type="match status" value="1"/>
</dbReference>
<accession>A0AB39TJ96</accession>
<dbReference type="GO" id="GO:0090729">
    <property type="term" value="F:toxin activity"/>
    <property type="evidence" value="ECO:0007669"/>
    <property type="project" value="UniProtKB-KW"/>
</dbReference>
<dbReference type="EMBL" id="CP163445">
    <property type="protein sequence ID" value="XDQ79246.1"/>
    <property type="molecule type" value="Genomic_DNA"/>
</dbReference>
<evidence type="ECO:0000259" key="9">
    <source>
        <dbReference type="Pfam" id="PF01850"/>
    </source>
</evidence>
<proteinExistence type="inferred from homology"/>
<dbReference type="PANTHER" id="PTHR33653">
    <property type="entry name" value="RIBONUCLEASE VAPC2"/>
    <property type="match status" value="1"/>
</dbReference>
<reference evidence="10" key="1">
    <citation type="submission" date="2024-07" db="EMBL/GenBank/DDBJ databases">
        <authorList>
            <person name="Yu S.T."/>
        </authorList>
    </citation>
    <scope>NUCLEOTIDE SEQUENCE</scope>
    <source>
        <strain evidence="10">Y1</strain>
    </source>
</reference>
<keyword evidence="2 8" id="KW-1277">Toxin-antitoxin system</keyword>
<evidence type="ECO:0000256" key="8">
    <source>
        <dbReference type="HAMAP-Rule" id="MF_00265"/>
    </source>
</evidence>
<dbReference type="GO" id="GO:0016787">
    <property type="term" value="F:hydrolase activity"/>
    <property type="evidence" value="ECO:0007669"/>
    <property type="project" value="UniProtKB-KW"/>
</dbReference>
<keyword evidence="4 8" id="KW-0479">Metal-binding</keyword>
<keyword evidence="6 8" id="KW-0460">Magnesium</keyword>
<dbReference type="Gene3D" id="3.40.50.1010">
    <property type="entry name" value="5'-nuclease"/>
    <property type="match status" value="1"/>
</dbReference>
<dbReference type="InterPro" id="IPR002716">
    <property type="entry name" value="PIN_dom"/>
</dbReference>
<evidence type="ECO:0000256" key="3">
    <source>
        <dbReference type="ARBA" id="ARBA00022722"/>
    </source>
</evidence>
<gene>
    <name evidence="8" type="primary">vapC</name>
    <name evidence="10" type="ORF">AB2U05_12635</name>
</gene>
<evidence type="ECO:0000256" key="2">
    <source>
        <dbReference type="ARBA" id="ARBA00022649"/>
    </source>
</evidence>
<dbReference type="EC" id="3.1.-.-" evidence="8"/>
<dbReference type="PANTHER" id="PTHR33653:SF1">
    <property type="entry name" value="RIBONUCLEASE VAPC2"/>
    <property type="match status" value="1"/>
</dbReference>
<dbReference type="InterPro" id="IPR050556">
    <property type="entry name" value="Type_II_TA_system_RNase"/>
</dbReference>
<dbReference type="InterPro" id="IPR029060">
    <property type="entry name" value="PIN-like_dom_sf"/>
</dbReference>
<dbReference type="GO" id="GO:0000287">
    <property type="term" value="F:magnesium ion binding"/>
    <property type="evidence" value="ECO:0007669"/>
    <property type="project" value="UniProtKB-UniRule"/>
</dbReference>
<evidence type="ECO:0000256" key="6">
    <source>
        <dbReference type="ARBA" id="ARBA00022842"/>
    </source>
</evidence>
<dbReference type="RefSeq" id="WP_369183236.1">
    <property type="nucleotide sequence ID" value="NZ_CP163445.1"/>
</dbReference>
<comment type="similarity">
    <text evidence="7 8">Belongs to the PINc/VapC protein family.</text>
</comment>
<feature type="binding site" evidence="8">
    <location>
        <position position="99"/>
    </location>
    <ligand>
        <name>Mg(2+)</name>
        <dbReference type="ChEBI" id="CHEBI:18420"/>
    </ligand>
</feature>
<dbReference type="AlphaFoldDB" id="A0AB39TJ96"/>
<evidence type="ECO:0000256" key="7">
    <source>
        <dbReference type="ARBA" id="ARBA00038093"/>
    </source>
</evidence>
<name>A0AB39TJ96_9ACTN</name>
<dbReference type="InterPro" id="IPR022907">
    <property type="entry name" value="VapC_family"/>
</dbReference>
<organism evidence="10">
    <name type="scientific">Streptomyces sp. Y1</name>
    <dbReference type="NCBI Taxonomy" id="3238634"/>
    <lineage>
        <taxon>Bacteria</taxon>
        <taxon>Bacillati</taxon>
        <taxon>Actinomycetota</taxon>
        <taxon>Actinomycetes</taxon>
        <taxon>Kitasatosporales</taxon>
        <taxon>Streptomycetaceae</taxon>
        <taxon>Streptomyces</taxon>
    </lineage>
</organism>
<feature type="domain" description="PIN" evidence="9">
    <location>
        <begin position="6"/>
        <end position="125"/>
    </location>
</feature>
<sequence length="141" mass="15833">MIDSFLIDTSAYVRLMSDRGLRSQWRGHIESGLIRISKSTRTEILFSARNSAHRDDLEDELAALFGPAVSVPKAIWDWIDTAQYKLTQKGQHRAAGLADLLLAGTAVHHDMTVLHLDDDFATVARVVTEFRERDIRRSTAG</sequence>
<keyword evidence="5 8" id="KW-0378">Hydrolase</keyword>
<protein>
    <recommendedName>
        <fullName evidence="8">Ribonuclease VapC</fullName>
        <shortName evidence="8">RNase VapC</shortName>
        <ecNumber evidence="8">3.1.-.-</ecNumber>
    </recommendedName>
    <alternativeName>
        <fullName evidence="8">Toxin VapC</fullName>
    </alternativeName>
</protein>
<evidence type="ECO:0000256" key="4">
    <source>
        <dbReference type="ARBA" id="ARBA00022723"/>
    </source>
</evidence>
<comment type="function">
    <text evidence="8">Toxic component of a toxin-antitoxin (TA) system. An RNase.</text>
</comment>
<evidence type="ECO:0000313" key="10">
    <source>
        <dbReference type="EMBL" id="XDQ79246.1"/>
    </source>
</evidence>
<dbReference type="SUPFAM" id="SSF88723">
    <property type="entry name" value="PIN domain-like"/>
    <property type="match status" value="1"/>
</dbReference>
<feature type="binding site" evidence="8">
    <location>
        <position position="8"/>
    </location>
    <ligand>
        <name>Mg(2+)</name>
        <dbReference type="ChEBI" id="CHEBI:18420"/>
    </ligand>
</feature>
<dbReference type="HAMAP" id="MF_00265">
    <property type="entry name" value="VapC_Nob1"/>
    <property type="match status" value="1"/>
</dbReference>
<keyword evidence="3 8" id="KW-0540">Nuclease</keyword>
<comment type="cofactor">
    <cofactor evidence="1 8">
        <name>Mg(2+)</name>
        <dbReference type="ChEBI" id="CHEBI:18420"/>
    </cofactor>
</comment>
<dbReference type="GO" id="GO:0004540">
    <property type="term" value="F:RNA nuclease activity"/>
    <property type="evidence" value="ECO:0007669"/>
    <property type="project" value="InterPro"/>
</dbReference>
<evidence type="ECO:0000256" key="1">
    <source>
        <dbReference type="ARBA" id="ARBA00001946"/>
    </source>
</evidence>